<name>A0A1I4ZI79_9RHOB</name>
<dbReference type="EMBL" id="FOVP01000003">
    <property type="protein sequence ID" value="SFN49995.1"/>
    <property type="molecule type" value="Genomic_DNA"/>
</dbReference>
<dbReference type="RefSeq" id="WP_092835061.1">
    <property type="nucleotide sequence ID" value="NZ_FOVP01000003.1"/>
</dbReference>
<dbReference type="STRING" id="1005928.SAMN04487859_103246"/>
<dbReference type="AlphaFoldDB" id="A0A1I4ZI79"/>
<accession>A0A1I4ZI79</accession>
<gene>
    <name evidence="2" type="ORF">SAMN04487859_103246</name>
</gene>
<keyword evidence="3" id="KW-1185">Reference proteome</keyword>
<reference evidence="3" key="1">
    <citation type="submission" date="2016-10" db="EMBL/GenBank/DDBJ databases">
        <authorList>
            <person name="Varghese N."/>
            <person name="Submissions S."/>
        </authorList>
    </citation>
    <scope>NUCLEOTIDE SEQUENCE [LARGE SCALE GENOMIC DNA]</scope>
    <source>
        <strain evidence="3">DSM 28463</strain>
    </source>
</reference>
<protein>
    <submittedName>
        <fullName evidence="2">Flp pilus assembly protein, pilin Flp</fullName>
    </submittedName>
</protein>
<organism evidence="2 3">
    <name type="scientific">Roseovarius lutimaris</name>
    <dbReference type="NCBI Taxonomy" id="1005928"/>
    <lineage>
        <taxon>Bacteria</taxon>
        <taxon>Pseudomonadati</taxon>
        <taxon>Pseudomonadota</taxon>
        <taxon>Alphaproteobacteria</taxon>
        <taxon>Rhodobacterales</taxon>
        <taxon>Roseobacteraceae</taxon>
        <taxon>Roseovarius</taxon>
    </lineage>
</organism>
<evidence type="ECO:0000313" key="2">
    <source>
        <dbReference type="EMBL" id="SFN49995.1"/>
    </source>
</evidence>
<evidence type="ECO:0000313" key="3">
    <source>
        <dbReference type="Proteomes" id="UP000198599"/>
    </source>
</evidence>
<keyword evidence="1" id="KW-0812">Transmembrane</keyword>
<keyword evidence="1" id="KW-0472">Membrane</keyword>
<keyword evidence="1" id="KW-1133">Transmembrane helix</keyword>
<feature type="transmembrane region" description="Helical" evidence="1">
    <location>
        <begin position="21"/>
        <end position="42"/>
    </location>
</feature>
<evidence type="ECO:0000256" key="1">
    <source>
        <dbReference type="SAM" id="Phobius"/>
    </source>
</evidence>
<proteinExistence type="predicted"/>
<dbReference type="Proteomes" id="UP000198599">
    <property type="component" value="Unassembled WGS sequence"/>
</dbReference>
<sequence length="63" mass="6343">MKIQIKNLFKRLKSCEQGATLVEYGIALAVAAAVGVGGFTALGGKVSTNVTAASAAFDAPTTN</sequence>